<feature type="transmembrane region" description="Helical" evidence="1">
    <location>
        <begin position="20"/>
        <end position="41"/>
    </location>
</feature>
<gene>
    <name evidence="2" type="ORF">ACFQZM_40530</name>
</gene>
<protein>
    <submittedName>
        <fullName evidence="2">Uncharacterized protein</fullName>
    </submittedName>
</protein>
<keyword evidence="1" id="KW-0472">Membrane</keyword>
<organism evidence="2 3">
    <name type="scientific">Actinomadura fibrosa</name>
    <dbReference type="NCBI Taxonomy" id="111802"/>
    <lineage>
        <taxon>Bacteria</taxon>
        <taxon>Bacillati</taxon>
        <taxon>Actinomycetota</taxon>
        <taxon>Actinomycetes</taxon>
        <taxon>Streptosporangiales</taxon>
        <taxon>Thermomonosporaceae</taxon>
        <taxon>Actinomadura</taxon>
    </lineage>
</organism>
<keyword evidence="1" id="KW-0812">Transmembrane</keyword>
<evidence type="ECO:0000313" key="3">
    <source>
        <dbReference type="Proteomes" id="UP001597063"/>
    </source>
</evidence>
<keyword evidence="3" id="KW-1185">Reference proteome</keyword>
<dbReference type="RefSeq" id="WP_278045399.1">
    <property type="nucleotide sequence ID" value="NZ_CAACUY010000113.1"/>
</dbReference>
<sequence>MRHHLQRHLAVIIDRARDVVPGAVISGATVGAVSWLLTALIHHL</sequence>
<name>A0ABW2XWT1_9ACTN</name>
<dbReference type="EMBL" id="JBHTGP010000024">
    <property type="protein sequence ID" value="MFD0690834.1"/>
    <property type="molecule type" value="Genomic_DNA"/>
</dbReference>
<reference evidence="3" key="1">
    <citation type="journal article" date="2019" name="Int. J. Syst. Evol. Microbiol.">
        <title>The Global Catalogue of Microorganisms (GCM) 10K type strain sequencing project: providing services to taxonomists for standard genome sequencing and annotation.</title>
        <authorList>
            <consortium name="The Broad Institute Genomics Platform"/>
            <consortium name="The Broad Institute Genome Sequencing Center for Infectious Disease"/>
            <person name="Wu L."/>
            <person name="Ma J."/>
        </authorList>
    </citation>
    <scope>NUCLEOTIDE SEQUENCE [LARGE SCALE GENOMIC DNA]</scope>
    <source>
        <strain evidence="3">JCM 9371</strain>
    </source>
</reference>
<proteinExistence type="predicted"/>
<comment type="caution">
    <text evidence="2">The sequence shown here is derived from an EMBL/GenBank/DDBJ whole genome shotgun (WGS) entry which is preliminary data.</text>
</comment>
<accession>A0ABW2XWT1</accession>
<evidence type="ECO:0000256" key="1">
    <source>
        <dbReference type="SAM" id="Phobius"/>
    </source>
</evidence>
<evidence type="ECO:0000313" key="2">
    <source>
        <dbReference type="EMBL" id="MFD0690834.1"/>
    </source>
</evidence>
<dbReference type="Proteomes" id="UP001597063">
    <property type="component" value="Unassembled WGS sequence"/>
</dbReference>
<keyword evidence="1" id="KW-1133">Transmembrane helix</keyword>